<dbReference type="EMBL" id="BONZ01000021">
    <property type="protein sequence ID" value="GIH14149.1"/>
    <property type="molecule type" value="Genomic_DNA"/>
</dbReference>
<evidence type="ECO:0000313" key="1">
    <source>
        <dbReference type="EMBL" id="GIH14149.1"/>
    </source>
</evidence>
<organism evidence="1 2">
    <name type="scientific">Rugosimonospora africana</name>
    <dbReference type="NCBI Taxonomy" id="556532"/>
    <lineage>
        <taxon>Bacteria</taxon>
        <taxon>Bacillati</taxon>
        <taxon>Actinomycetota</taxon>
        <taxon>Actinomycetes</taxon>
        <taxon>Micromonosporales</taxon>
        <taxon>Micromonosporaceae</taxon>
        <taxon>Rugosimonospora</taxon>
    </lineage>
</organism>
<keyword evidence="2" id="KW-1185">Reference proteome</keyword>
<dbReference type="Proteomes" id="UP000642748">
    <property type="component" value="Unassembled WGS sequence"/>
</dbReference>
<reference evidence="1" key="1">
    <citation type="submission" date="2021-01" db="EMBL/GenBank/DDBJ databases">
        <title>Whole genome shotgun sequence of Rugosimonospora africana NBRC 104875.</title>
        <authorList>
            <person name="Komaki H."/>
            <person name="Tamura T."/>
        </authorList>
    </citation>
    <scope>NUCLEOTIDE SEQUENCE</scope>
    <source>
        <strain evidence="1">NBRC 104875</strain>
    </source>
</reference>
<name>A0A8J3QPN2_9ACTN</name>
<protein>
    <submittedName>
        <fullName evidence="1">Uncharacterized protein</fullName>
    </submittedName>
</protein>
<evidence type="ECO:0000313" key="2">
    <source>
        <dbReference type="Proteomes" id="UP000642748"/>
    </source>
</evidence>
<accession>A0A8J3QPN2</accession>
<dbReference type="RefSeq" id="WP_203917810.1">
    <property type="nucleotide sequence ID" value="NZ_BONZ01000021.1"/>
</dbReference>
<dbReference type="AlphaFoldDB" id="A0A8J3QPN2"/>
<proteinExistence type="predicted"/>
<gene>
    <name evidence="1" type="ORF">Raf01_23210</name>
</gene>
<comment type="caution">
    <text evidence="1">The sequence shown here is derived from an EMBL/GenBank/DDBJ whole genome shotgun (WGS) entry which is preliminary data.</text>
</comment>
<sequence>MSERSQRLTGLARRLERAVPGGARVSLPADDQLVVSRNMLRGGFPRIGKWRRHVPRSGGYQVYVSCRLPTDQAAMDALSQRTTFGAPPARWDRHTMRLRAAESELNPQWRVLNGRTEVVTVLVVCGSAQVLDEVNRILAEIEAVLLA</sequence>